<evidence type="ECO:0000256" key="3">
    <source>
        <dbReference type="ARBA" id="ARBA00022741"/>
    </source>
</evidence>
<dbReference type="GO" id="GO:0005524">
    <property type="term" value="F:ATP binding"/>
    <property type="evidence" value="ECO:0007669"/>
    <property type="project" value="UniProtKB-UniRule"/>
</dbReference>
<evidence type="ECO:0000256" key="8">
    <source>
        <dbReference type="HAMAP-Rule" id="MF_00238"/>
    </source>
</evidence>
<dbReference type="GO" id="GO:0036431">
    <property type="term" value="F:dCMP kinase activity"/>
    <property type="evidence" value="ECO:0007669"/>
    <property type="project" value="InterPro"/>
</dbReference>
<evidence type="ECO:0000256" key="6">
    <source>
        <dbReference type="ARBA" id="ARBA00047615"/>
    </source>
</evidence>
<dbReference type="InterPro" id="IPR027417">
    <property type="entry name" value="P-loop_NTPase"/>
</dbReference>
<dbReference type="InterPro" id="IPR011994">
    <property type="entry name" value="Cytidylate_kinase_dom"/>
</dbReference>
<dbReference type="HAMAP" id="MF_00238">
    <property type="entry name" value="Cytidyl_kinase_type1"/>
    <property type="match status" value="1"/>
</dbReference>
<dbReference type="CDD" id="cd02020">
    <property type="entry name" value="CMPK"/>
    <property type="match status" value="1"/>
</dbReference>
<comment type="caution">
    <text evidence="10">The sequence shown here is derived from an EMBL/GenBank/DDBJ whole genome shotgun (WGS) entry which is preliminary data.</text>
</comment>
<dbReference type="AlphaFoldDB" id="A0A662D6D4"/>
<dbReference type="EC" id="2.7.4.25" evidence="8"/>
<dbReference type="GO" id="GO:0015949">
    <property type="term" value="P:nucleobase-containing small molecule interconversion"/>
    <property type="evidence" value="ECO:0007669"/>
    <property type="project" value="TreeGrafter"/>
</dbReference>
<evidence type="ECO:0000256" key="5">
    <source>
        <dbReference type="ARBA" id="ARBA00022840"/>
    </source>
</evidence>
<name>A0A662D6D4_UNCAE</name>
<dbReference type="Pfam" id="PF02224">
    <property type="entry name" value="Cytidylate_kin"/>
    <property type="match status" value="1"/>
</dbReference>
<dbReference type="PANTHER" id="PTHR21299">
    <property type="entry name" value="CYTIDYLATE KINASE/PANTOATE-BETA-ALANINE LIGASE"/>
    <property type="match status" value="1"/>
</dbReference>
<dbReference type="Gene3D" id="3.40.50.300">
    <property type="entry name" value="P-loop containing nucleotide triphosphate hydrolases"/>
    <property type="match status" value="1"/>
</dbReference>
<organism evidence="10 11">
    <name type="scientific">Aerophobetes bacterium</name>
    <dbReference type="NCBI Taxonomy" id="2030807"/>
    <lineage>
        <taxon>Bacteria</taxon>
        <taxon>Candidatus Aerophobota</taxon>
    </lineage>
</organism>
<dbReference type="NCBIfam" id="TIGR00017">
    <property type="entry name" value="cmk"/>
    <property type="match status" value="1"/>
</dbReference>
<keyword evidence="4 8" id="KW-0418">Kinase</keyword>
<feature type="domain" description="Cytidylate kinase" evidence="9">
    <location>
        <begin position="21"/>
        <end position="235"/>
    </location>
</feature>
<proteinExistence type="inferred from homology"/>
<keyword evidence="8" id="KW-0963">Cytoplasm</keyword>
<dbReference type="SUPFAM" id="SSF52540">
    <property type="entry name" value="P-loop containing nucleoside triphosphate hydrolases"/>
    <property type="match status" value="1"/>
</dbReference>
<comment type="catalytic activity">
    <reaction evidence="6 8">
        <text>dCMP + ATP = dCDP + ADP</text>
        <dbReference type="Rhea" id="RHEA:25094"/>
        <dbReference type="ChEBI" id="CHEBI:30616"/>
        <dbReference type="ChEBI" id="CHEBI:57566"/>
        <dbReference type="ChEBI" id="CHEBI:58593"/>
        <dbReference type="ChEBI" id="CHEBI:456216"/>
        <dbReference type="EC" id="2.7.4.25"/>
    </reaction>
</comment>
<evidence type="ECO:0000256" key="7">
    <source>
        <dbReference type="ARBA" id="ARBA00048478"/>
    </source>
</evidence>
<comment type="subcellular location">
    <subcellularLocation>
        <location evidence="8">Cytoplasm</location>
    </subcellularLocation>
</comment>
<evidence type="ECO:0000256" key="1">
    <source>
        <dbReference type="ARBA" id="ARBA00009427"/>
    </source>
</evidence>
<dbReference type="PANTHER" id="PTHR21299:SF2">
    <property type="entry name" value="CYTIDYLATE KINASE"/>
    <property type="match status" value="1"/>
</dbReference>
<evidence type="ECO:0000313" key="11">
    <source>
        <dbReference type="Proteomes" id="UP000277457"/>
    </source>
</evidence>
<dbReference type="GO" id="GO:0036430">
    <property type="term" value="F:CMP kinase activity"/>
    <property type="evidence" value="ECO:0007669"/>
    <property type="project" value="RHEA"/>
</dbReference>
<dbReference type="Proteomes" id="UP000277457">
    <property type="component" value="Unassembled WGS sequence"/>
</dbReference>
<evidence type="ECO:0000259" key="9">
    <source>
        <dbReference type="Pfam" id="PF02224"/>
    </source>
</evidence>
<keyword evidence="2 8" id="KW-0808">Transferase</keyword>
<keyword evidence="5 8" id="KW-0067">ATP-binding</keyword>
<comment type="catalytic activity">
    <reaction evidence="7 8">
        <text>CMP + ATP = CDP + ADP</text>
        <dbReference type="Rhea" id="RHEA:11600"/>
        <dbReference type="ChEBI" id="CHEBI:30616"/>
        <dbReference type="ChEBI" id="CHEBI:58069"/>
        <dbReference type="ChEBI" id="CHEBI:60377"/>
        <dbReference type="ChEBI" id="CHEBI:456216"/>
        <dbReference type="EC" id="2.7.4.25"/>
    </reaction>
</comment>
<sequence>MRNLSKTSEQFFPQHNRGPIIAIDGPAASGKSTAAYLVAKSLGYLYLDTGAMYRALTWKALRDKIDIEDEKALSQLAKESKISLDSHPEGGVKVYLDGEDVTSLIRSPEVDKYVSIVSRIEEVRKSLVAQQRKIGRNGGIVAEGRDIGTVVFPEAEVKVYLIASFEERVRRRWEERRQKGLFLEREKVKAELFTRDRIDTHRKISPLRKAKGAIVIDNTCLSIPETVEKILEVAREKLC</sequence>
<dbReference type="GO" id="GO:0005829">
    <property type="term" value="C:cytosol"/>
    <property type="evidence" value="ECO:0007669"/>
    <property type="project" value="TreeGrafter"/>
</dbReference>
<evidence type="ECO:0000313" key="10">
    <source>
        <dbReference type="EMBL" id="RLE08783.1"/>
    </source>
</evidence>
<reference evidence="10 11" key="1">
    <citation type="submission" date="2018-06" db="EMBL/GenBank/DDBJ databases">
        <title>Extensive metabolic versatility and redundancy in microbially diverse, dynamic hydrothermal sediments.</title>
        <authorList>
            <person name="Dombrowski N."/>
            <person name="Teske A."/>
            <person name="Baker B.J."/>
        </authorList>
    </citation>
    <scope>NUCLEOTIDE SEQUENCE [LARGE SCALE GENOMIC DNA]</scope>
    <source>
        <strain evidence="10">B7_G13</strain>
    </source>
</reference>
<accession>A0A662D6D4</accession>
<dbReference type="GO" id="GO:0006220">
    <property type="term" value="P:pyrimidine nucleotide metabolic process"/>
    <property type="evidence" value="ECO:0007669"/>
    <property type="project" value="UniProtKB-UniRule"/>
</dbReference>
<comment type="similarity">
    <text evidence="1 8">Belongs to the cytidylate kinase family. Type 1 subfamily.</text>
</comment>
<feature type="binding site" evidence="8">
    <location>
        <begin position="25"/>
        <end position="33"/>
    </location>
    <ligand>
        <name>ATP</name>
        <dbReference type="ChEBI" id="CHEBI:30616"/>
    </ligand>
</feature>
<protein>
    <recommendedName>
        <fullName evidence="8">Cytidylate kinase</fullName>
        <shortName evidence="8">CK</shortName>
        <ecNumber evidence="8">2.7.4.25</ecNumber>
    </recommendedName>
    <alternativeName>
        <fullName evidence="8">Cytidine monophosphate kinase</fullName>
        <shortName evidence="8">CMP kinase</shortName>
    </alternativeName>
</protein>
<evidence type="ECO:0000256" key="4">
    <source>
        <dbReference type="ARBA" id="ARBA00022777"/>
    </source>
</evidence>
<keyword evidence="3 8" id="KW-0547">Nucleotide-binding</keyword>
<dbReference type="EMBL" id="QMPY01000007">
    <property type="protein sequence ID" value="RLE08783.1"/>
    <property type="molecule type" value="Genomic_DNA"/>
</dbReference>
<dbReference type="InterPro" id="IPR003136">
    <property type="entry name" value="Cytidylate_kin"/>
</dbReference>
<gene>
    <name evidence="8" type="primary">cmk</name>
    <name evidence="10" type="ORF">DRZ78_00355</name>
</gene>
<evidence type="ECO:0000256" key="2">
    <source>
        <dbReference type="ARBA" id="ARBA00022679"/>
    </source>
</evidence>